<evidence type="ECO:0000256" key="1">
    <source>
        <dbReference type="ARBA" id="ARBA00022553"/>
    </source>
</evidence>
<protein>
    <submittedName>
        <fullName evidence="4">Response regulator</fullName>
    </submittedName>
</protein>
<dbReference type="Pfam" id="PF00072">
    <property type="entry name" value="Response_reg"/>
    <property type="match status" value="1"/>
</dbReference>
<dbReference type="SMART" id="SM00448">
    <property type="entry name" value="REC"/>
    <property type="match status" value="1"/>
</dbReference>
<comment type="caution">
    <text evidence="4">The sequence shown here is derived from an EMBL/GenBank/DDBJ whole genome shotgun (WGS) entry which is preliminary data.</text>
</comment>
<keyword evidence="5" id="KW-1185">Reference proteome</keyword>
<sequence length="136" mass="15118">MIAKAVIYQASGLDIFVSEISVAVVDDDKSLRNALVGLLQVSDYSATGFESAESFLDSAEAEAVNCLITDVNMPGMSGIKLKKIMLNRRSYLPVIMITALKDKAVLEEAMESEQIFLLEKPFDSELLLECLYRIFW</sequence>
<gene>
    <name evidence="4" type="ORF">FJQ55_20205</name>
</gene>
<dbReference type="PROSITE" id="PS50110">
    <property type="entry name" value="RESPONSE_REGULATORY"/>
    <property type="match status" value="1"/>
</dbReference>
<evidence type="ECO:0000313" key="5">
    <source>
        <dbReference type="Proteomes" id="UP000316429"/>
    </source>
</evidence>
<organism evidence="4 5">
    <name type="scientific">Rhizobium glycinendophyticum</name>
    <dbReference type="NCBI Taxonomy" id="2589807"/>
    <lineage>
        <taxon>Bacteria</taxon>
        <taxon>Pseudomonadati</taxon>
        <taxon>Pseudomonadota</taxon>
        <taxon>Alphaproteobacteria</taxon>
        <taxon>Hyphomicrobiales</taxon>
        <taxon>Rhizobiaceae</taxon>
        <taxon>Rhizobium/Agrobacterium group</taxon>
        <taxon>Rhizobium</taxon>
    </lineage>
</organism>
<dbReference type="GO" id="GO:0000160">
    <property type="term" value="P:phosphorelay signal transduction system"/>
    <property type="evidence" value="ECO:0007669"/>
    <property type="project" value="InterPro"/>
</dbReference>
<dbReference type="OrthoDB" id="9782655at2"/>
<proteinExistence type="predicted"/>
<dbReference type="AlphaFoldDB" id="A0A504TX52"/>
<dbReference type="InterPro" id="IPR011006">
    <property type="entry name" value="CheY-like_superfamily"/>
</dbReference>
<dbReference type="SUPFAM" id="SSF52172">
    <property type="entry name" value="CheY-like"/>
    <property type="match status" value="1"/>
</dbReference>
<accession>A0A504TX52</accession>
<dbReference type="PANTHER" id="PTHR44591:SF25">
    <property type="entry name" value="CHEMOTAXIS TWO-COMPONENT RESPONSE REGULATOR"/>
    <property type="match status" value="1"/>
</dbReference>
<feature type="domain" description="Response regulatory" evidence="3">
    <location>
        <begin position="21"/>
        <end position="135"/>
    </location>
</feature>
<feature type="modified residue" description="4-aspartylphosphate" evidence="2">
    <location>
        <position position="70"/>
    </location>
</feature>
<dbReference type="InterPro" id="IPR001789">
    <property type="entry name" value="Sig_transdc_resp-reg_receiver"/>
</dbReference>
<dbReference type="RefSeq" id="WP_140831355.1">
    <property type="nucleotide sequence ID" value="NZ_VFYP01000004.1"/>
</dbReference>
<name>A0A504TX52_9HYPH</name>
<evidence type="ECO:0000256" key="2">
    <source>
        <dbReference type="PROSITE-ProRule" id="PRU00169"/>
    </source>
</evidence>
<reference evidence="4 5" key="1">
    <citation type="submission" date="2019-06" db="EMBL/GenBank/DDBJ databases">
        <title>Rhizobium sp. CL12 isolated from roots of soybean.</title>
        <authorList>
            <person name="Wang C."/>
        </authorList>
    </citation>
    <scope>NUCLEOTIDE SEQUENCE [LARGE SCALE GENOMIC DNA]</scope>
    <source>
        <strain evidence="4 5">CL12</strain>
    </source>
</reference>
<dbReference type="PANTHER" id="PTHR44591">
    <property type="entry name" value="STRESS RESPONSE REGULATOR PROTEIN 1"/>
    <property type="match status" value="1"/>
</dbReference>
<evidence type="ECO:0000313" key="4">
    <source>
        <dbReference type="EMBL" id="TPP06050.1"/>
    </source>
</evidence>
<keyword evidence="1 2" id="KW-0597">Phosphoprotein</keyword>
<dbReference type="EMBL" id="VFYP01000004">
    <property type="protein sequence ID" value="TPP06050.1"/>
    <property type="molecule type" value="Genomic_DNA"/>
</dbReference>
<dbReference type="Gene3D" id="3.40.50.2300">
    <property type="match status" value="1"/>
</dbReference>
<dbReference type="InterPro" id="IPR050595">
    <property type="entry name" value="Bact_response_regulator"/>
</dbReference>
<dbReference type="Proteomes" id="UP000316429">
    <property type="component" value="Unassembled WGS sequence"/>
</dbReference>
<evidence type="ECO:0000259" key="3">
    <source>
        <dbReference type="PROSITE" id="PS50110"/>
    </source>
</evidence>